<protein>
    <submittedName>
        <fullName evidence="1">Phage tail assembly protein</fullName>
    </submittedName>
</protein>
<gene>
    <name evidence="1" type="ORF">C6C11_17195</name>
</gene>
<evidence type="ECO:0000313" key="1">
    <source>
        <dbReference type="EMBL" id="RCF46440.1"/>
    </source>
</evidence>
<dbReference type="Pfam" id="PF10109">
    <property type="entry name" value="Phage_TAC_7"/>
    <property type="match status" value="1"/>
</dbReference>
<dbReference type="AlphaFoldDB" id="A0ABD7G486"/>
<proteinExistence type="predicted"/>
<dbReference type="RefSeq" id="WP_113995586.1">
    <property type="nucleotide sequence ID" value="NZ_PUTQ01000027.1"/>
</dbReference>
<dbReference type="EMBL" id="PUTQ01000027">
    <property type="protein sequence ID" value="RCF46440.1"/>
    <property type="molecule type" value="Genomic_DNA"/>
</dbReference>
<reference evidence="2" key="2">
    <citation type="submission" date="2018-02" db="EMBL/GenBank/DDBJ databases">
        <title>Phenotypic characterization and whole genome analysis of multidrug-resistant, extended-spectrum beta-lactamase-producing bacteria isolated from dogs in Germany.</title>
        <authorList>
            <person name="Williamson C."/>
        </authorList>
    </citation>
    <scope>NUCLEOTIDE SEQUENCE [LARGE SCALE GENOMIC DNA]</scope>
    <source>
        <strain evidence="2">AFG_SD03_1510_Ahy_093</strain>
    </source>
</reference>
<sequence>MSDTTKNTAAPANPASVDLAMPLATPNGEIKTISFRRGKAKDMVAAQRIESDPARRELVLMAMLSEQKLTVEDIEELDLADLAIVQAAFQSLWMPRAT</sequence>
<reference evidence="1 2" key="1">
    <citation type="journal article" date="2018" name="PLoS ONE">
        <title>Phenotypic characterization and whole genome analysis of extended-spectrum beta-lactamase-producing bacteria isolated from dogs in Germany.</title>
        <authorList>
            <person name="Boehmer T."/>
            <person name="Vogler A.J."/>
            <person name="Thomas A."/>
            <person name="Sauer S."/>
            <person name="Hergenroether M."/>
            <person name="Straubinger R.K."/>
            <person name="Birdsell D."/>
            <person name="Keim P."/>
            <person name="Sahl J.W."/>
            <person name="Williamson C.H."/>
            <person name="Riehm J.M."/>
        </authorList>
    </citation>
    <scope>NUCLEOTIDE SEQUENCE [LARGE SCALE GENOMIC DNA]</scope>
    <source>
        <strain evidence="1 2">AFG_SD03_1510_Ahy_093</strain>
    </source>
</reference>
<dbReference type="Proteomes" id="UP000253075">
    <property type="component" value="Unassembled WGS sequence"/>
</dbReference>
<accession>A0ABD7G486</accession>
<organism evidence="1 2">
    <name type="scientific">Aeromonas hydrophila</name>
    <dbReference type="NCBI Taxonomy" id="644"/>
    <lineage>
        <taxon>Bacteria</taxon>
        <taxon>Pseudomonadati</taxon>
        <taxon>Pseudomonadota</taxon>
        <taxon>Gammaproteobacteria</taxon>
        <taxon>Aeromonadales</taxon>
        <taxon>Aeromonadaceae</taxon>
        <taxon>Aeromonas</taxon>
    </lineage>
</organism>
<name>A0ABD7G486_AERHY</name>
<comment type="caution">
    <text evidence="1">The sequence shown here is derived from an EMBL/GenBank/DDBJ whole genome shotgun (WGS) entry which is preliminary data.</text>
</comment>
<dbReference type="InterPro" id="IPR019289">
    <property type="entry name" value="Phage_tail_E/E"/>
</dbReference>
<evidence type="ECO:0000313" key="2">
    <source>
        <dbReference type="Proteomes" id="UP000253075"/>
    </source>
</evidence>